<dbReference type="SUPFAM" id="SSF52518">
    <property type="entry name" value="Thiamin diphosphate-binding fold (THDP-binding)"/>
    <property type="match status" value="2"/>
</dbReference>
<dbReference type="Gene3D" id="3.40.50.1220">
    <property type="entry name" value="TPP-binding domain"/>
    <property type="match status" value="1"/>
</dbReference>
<comment type="cofactor">
    <cofactor evidence="6">
        <name>thiamine diphosphate</name>
        <dbReference type="ChEBI" id="CHEBI:58937"/>
    </cofactor>
    <text evidence="6">Binds 1 thiamine pyrophosphate per subunit.</text>
</comment>
<keyword evidence="1 6" id="KW-0808">Transferase</keyword>
<comment type="similarity">
    <text evidence="6">Belongs to the TPP enzyme family. MenD subfamily.</text>
</comment>
<evidence type="ECO:0000256" key="1">
    <source>
        <dbReference type="ARBA" id="ARBA00022679"/>
    </source>
</evidence>
<comment type="cofactor">
    <cofactor evidence="6">
        <name>Mg(2+)</name>
        <dbReference type="ChEBI" id="CHEBI:18420"/>
    </cofactor>
    <cofactor evidence="6">
        <name>Mn(2+)</name>
        <dbReference type="ChEBI" id="CHEBI:29035"/>
    </cofactor>
</comment>
<dbReference type="InterPro" id="IPR032264">
    <property type="entry name" value="MenD_middle"/>
</dbReference>
<comment type="subunit">
    <text evidence="6">Homodimer.</text>
</comment>
<dbReference type="PANTHER" id="PTHR42916">
    <property type="entry name" value="2-SUCCINYL-5-ENOLPYRUVYL-6-HYDROXY-3-CYCLOHEXENE-1-CARBOXYLATE SYNTHASE"/>
    <property type="match status" value="1"/>
</dbReference>
<accession>A0A2G6KDM1</accession>
<keyword evidence="4 6" id="KW-0786">Thiamine pyrophosphate</keyword>
<evidence type="ECO:0000313" key="11">
    <source>
        <dbReference type="Proteomes" id="UP000230914"/>
    </source>
</evidence>
<comment type="pathway">
    <text evidence="6">Quinol/quinone metabolism; 1,4-dihydroxy-2-naphthoate biosynthesis; 1,4-dihydroxy-2-naphthoate from chorismate: step 2/7.</text>
</comment>
<keyword evidence="3 6" id="KW-0460">Magnesium</keyword>
<dbReference type="GO" id="GO:0030976">
    <property type="term" value="F:thiamine pyrophosphate binding"/>
    <property type="evidence" value="ECO:0007669"/>
    <property type="project" value="UniProtKB-UniRule"/>
</dbReference>
<comment type="function">
    <text evidence="6">Catalyzes the thiamine diphosphate-dependent decarboxylation of 2-oxoglutarate and the subsequent addition of the resulting succinic semialdehyde-thiamine pyrophosphate anion to isochorismate to yield 2-succinyl-5-enolpyruvyl-6-hydroxy-3-cyclohexene-1-carboxylate (SEPHCHC).</text>
</comment>
<evidence type="ECO:0000259" key="7">
    <source>
        <dbReference type="Pfam" id="PF02775"/>
    </source>
</evidence>
<name>A0A2G6KDM1_9ACTN</name>
<evidence type="ECO:0000256" key="5">
    <source>
        <dbReference type="ARBA" id="ARBA00023211"/>
    </source>
</evidence>
<dbReference type="AlphaFoldDB" id="A0A2G6KDM1"/>
<dbReference type="UniPathway" id="UPA01057">
    <property type="reaction ID" value="UER00164"/>
</dbReference>
<evidence type="ECO:0000259" key="9">
    <source>
        <dbReference type="Pfam" id="PF16582"/>
    </source>
</evidence>
<dbReference type="EC" id="2.2.1.9" evidence="6"/>
<gene>
    <name evidence="6" type="primary">menD</name>
    <name evidence="10" type="ORF">CSA55_02360</name>
</gene>
<keyword evidence="6" id="KW-0474">Menaquinone biosynthesis</keyword>
<dbReference type="GO" id="GO:0000287">
    <property type="term" value="F:magnesium ion binding"/>
    <property type="evidence" value="ECO:0007669"/>
    <property type="project" value="UniProtKB-UniRule"/>
</dbReference>
<comment type="caution">
    <text evidence="10">The sequence shown here is derived from an EMBL/GenBank/DDBJ whole genome shotgun (WGS) entry which is preliminary data.</text>
</comment>
<comment type="catalytic activity">
    <reaction evidence="6">
        <text>isochorismate + 2-oxoglutarate + H(+) = 5-enolpyruvoyl-6-hydroxy-2-succinyl-cyclohex-3-ene-1-carboxylate + CO2</text>
        <dbReference type="Rhea" id="RHEA:25593"/>
        <dbReference type="ChEBI" id="CHEBI:15378"/>
        <dbReference type="ChEBI" id="CHEBI:16526"/>
        <dbReference type="ChEBI" id="CHEBI:16810"/>
        <dbReference type="ChEBI" id="CHEBI:29780"/>
        <dbReference type="ChEBI" id="CHEBI:58818"/>
        <dbReference type="EC" id="2.2.1.9"/>
    </reaction>
</comment>
<dbReference type="InterPro" id="IPR012001">
    <property type="entry name" value="Thiamin_PyroP_enz_TPP-bd_dom"/>
</dbReference>
<comment type="pathway">
    <text evidence="6">Quinol/quinone metabolism; menaquinone biosynthesis.</text>
</comment>
<evidence type="ECO:0000256" key="3">
    <source>
        <dbReference type="ARBA" id="ARBA00022842"/>
    </source>
</evidence>
<dbReference type="Pfam" id="PF02775">
    <property type="entry name" value="TPP_enzyme_C"/>
    <property type="match status" value="1"/>
</dbReference>
<evidence type="ECO:0000259" key="8">
    <source>
        <dbReference type="Pfam" id="PF02776"/>
    </source>
</evidence>
<dbReference type="PANTHER" id="PTHR42916:SF1">
    <property type="entry name" value="PROTEIN PHYLLO, CHLOROPLASTIC"/>
    <property type="match status" value="1"/>
</dbReference>
<protein>
    <recommendedName>
        <fullName evidence="6">2-succinyl-5-enolpyruvyl-6-hydroxy-3-cyclohexene-1-carboxylate synthase</fullName>
        <shortName evidence="6">SEPHCHC synthase</shortName>
        <ecNumber evidence="6">2.2.1.9</ecNumber>
    </recommendedName>
    <alternativeName>
        <fullName evidence="6">Menaquinone biosynthesis protein MenD</fullName>
    </alternativeName>
</protein>
<evidence type="ECO:0000256" key="4">
    <source>
        <dbReference type="ARBA" id="ARBA00023052"/>
    </source>
</evidence>
<dbReference type="InterPro" id="IPR029061">
    <property type="entry name" value="THDP-binding"/>
</dbReference>
<dbReference type="Proteomes" id="UP000230914">
    <property type="component" value="Unassembled WGS sequence"/>
</dbReference>
<dbReference type="GO" id="GO:0070204">
    <property type="term" value="F:2-succinyl-5-enolpyruvyl-6-hydroxy-3-cyclohexene-1-carboxylic-acid synthase activity"/>
    <property type="evidence" value="ECO:0007669"/>
    <property type="project" value="UniProtKB-UniRule"/>
</dbReference>
<dbReference type="PIRSF" id="PIRSF004983">
    <property type="entry name" value="MenD"/>
    <property type="match status" value="1"/>
</dbReference>
<dbReference type="GO" id="GO:0009234">
    <property type="term" value="P:menaquinone biosynthetic process"/>
    <property type="evidence" value="ECO:0007669"/>
    <property type="project" value="UniProtKB-UniRule"/>
</dbReference>
<dbReference type="Pfam" id="PF16582">
    <property type="entry name" value="TPP_enzyme_M_2"/>
    <property type="match status" value="1"/>
</dbReference>
<dbReference type="Pfam" id="PF02776">
    <property type="entry name" value="TPP_enzyme_N"/>
    <property type="match status" value="1"/>
</dbReference>
<dbReference type="CDD" id="cd07037">
    <property type="entry name" value="TPP_PYR_MenD"/>
    <property type="match status" value="1"/>
</dbReference>
<sequence>MSAIGNANATACATLVDEWIAQGLRHAVISPGSRSTPLAIAAAERDEMTTHIVLDERSAGFVALGIGLDETPALLICTSGTAAANYLPAVVEADLSNVPILVCTADRPPELRGIGSPQTIDQIELYGSAVRWFCDVPPPDEADPASWRPLARQAAQLAVDGPAHLNLPFREPLVGTVGHLPPPLTSVSSVSTARPAIDLGRYADTQRGIIVAGGRSGVDPNELGALAERLRWPILADPLSGLRGHPQAVVTADALVREPCFAQHQIPDLVVRVGRAPASKVISQWSEPVPVIQIGGPGTVDPERNVVVTAELADLEGWMGSSDRSWLDGWITADQVAEGVLADLLSQGDLSEPAIARLVADTLPDDVDLVVSSSMPVRDIEWFGGRRARAHANRGANGIDGVVSTAVGRALVGRSVAVLIGDLAFLHDANALLALTDRGVDLRIVVIDNGGGGIFSFLPQATHLNRSRFEELFGTPHGTDIISLARAHRIDATTVNTRDELIDRLHTPGPSVTRVVSDRAANVTSHRCLVQAVHDTLTTRRSITD</sequence>
<dbReference type="InterPro" id="IPR011766">
    <property type="entry name" value="TPP_enzyme_TPP-bd"/>
</dbReference>
<evidence type="ECO:0000256" key="2">
    <source>
        <dbReference type="ARBA" id="ARBA00022723"/>
    </source>
</evidence>
<proteinExistence type="inferred from homology"/>
<evidence type="ECO:0000313" key="10">
    <source>
        <dbReference type="EMBL" id="PIE33072.1"/>
    </source>
</evidence>
<dbReference type="Gene3D" id="3.40.50.970">
    <property type="match status" value="2"/>
</dbReference>
<feature type="domain" description="Thiamine pyrophosphate enzyme TPP-binding" evidence="7">
    <location>
        <begin position="403"/>
        <end position="505"/>
    </location>
</feature>
<dbReference type="InterPro" id="IPR004433">
    <property type="entry name" value="MenaQ_synth_MenD"/>
</dbReference>
<dbReference type="EMBL" id="PDSL01000038">
    <property type="protein sequence ID" value="PIE33072.1"/>
    <property type="molecule type" value="Genomic_DNA"/>
</dbReference>
<keyword evidence="2 6" id="KW-0479">Metal-binding</keyword>
<evidence type="ECO:0000256" key="6">
    <source>
        <dbReference type="HAMAP-Rule" id="MF_01659"/>
    </source>
</evidence>
<reference evidence="10 11" key="1">
    <citation type="submission" date="2017-10" db="EMBL/GenBank/DDBJ databases">
        <title>Novel microbial diversity and functional potential in the marine mammal oral microbiome.</title>
        <authorList>
            <person name="Dudek N.K."/>
            <person name="Sun C.L."/>
            <person name="Burstein D."/>
            <person name="Kantor R.S."/>
            <person name="Aliaga Goltsman D.S."/>
            <person name="Bik E.M."/>
            <person name="Thomas B.C."/>
            <person name="Banfield J.F."/>
            <person name="Relman D.A."/>
        </authorList>
    </citation>
    <scope>NUCLEOTIDE SEQUENCE [LARGE SCALE GENOMIC DNA]</scope>
    <source>
        <strain evidence="10">DOLJORAL78_61_10</strain>
    </source>
</reference>
<dbReference type="GO" id="GO:0030145">
    <property type="term" value="F:manganese ion binding"/>
    <property type="evidence" value="ECO:0007669"/>
    <property type="project" value="UniProtKB-UniRule"/>
</dbReference>
<dbReference type="UniPathway" id="UPA00079"/>
<dbReference type="CDD" id="cd02009">
    <property type="entry name" value="TPP_SHCHC_synthase"/>
    <property type="match status" value="1"/>
</dbReference>
<organism evidence="10 11">
    <name type="scientific">Ilumatobacter coccineus</name>
    <dbReference type="NCBI Taxonomy" id="467094"/>
    <lineage>
        <taxon>Bacteria</taxon>
        <taxon>Bacillati</taxon>
        <taxon>Actinomycetota</taxon>
        <taxon>Acidimicrobiia</taxon>
        <taxon>Acidimicrobiales</taxon>
        <taxon>Ilumatobacteraceae</taxon>
        <taxon>Ilumatobacter</taxon>
    </lineage>
</organism>
<dbReference type="HAMAP" id="MF_01659">
    <property type="entry name" value="MenD"/>
    <property type="match status" value="1"/>
</dbReference>
<feature type="domain" description="Thiamine pyrophosphate enzyme N-terminal TPP-binding" evidence="8">
    <location>
        <begin position="15"/>
        <end position="125"/>
    </location>
</feature>
<dbReference type="NCBIfam" id="TIGR00173">
    <property type="entry name" value="menD"/>
    <property type="match status" value="1"/>
</dbReference>
<feature type="domain" description="Menaquinone biosynthesis protein MenD middle" evidence="9">
    <location>
        <begin position="204"/>
        <end position="370"/>
    </location>
</feature>
<keyword evidence="5 6" id="KW-0464">Manganese</keyword>